<comment type="caution">
    <text evidence="6">The sequence shown here is derived from an EMBL/GenBank/DDBJ whole genome shotgun (WGS) entry which is preliminary data.</text>
</comment>
<keyword evidence="4" id="KW-0539">Nucleus</keyword>
<evidence type="ECO:0008006" key="8">
    <source>
        <dbReference type="Google" id="ProtNLM"/>
    </source>
</evidence>
<evidence type="ECO:0000256" key="3">
    <source>
        <dbReference type="ARBA" id="ARBA00023163"/>
    </source>
</evidence>
<dbReference type="Gramene" id="OE9A005621T1">
    <property type="protein sequence ID" value="OE9A005621C1"/>
    <property type="gene ID" value="OE9A005621"/>
</dbReference>
<evidence type="ECO:0000256" key="2">
    <source>
        <dbReference type="ARBA" id="ARBA00023015"/>
    </source>
</evidence>
<reference evidence="6 7" key="1">
    <citation type="submission" date="2019-12" db="EMBL/GenBank/DDBJ databases">
        <authorList>
            <person name="Alioto T."/>
            <person name="Alioto T."/>
            <person name="Gomez Garrido J."/>
        </authorList>
    </citation>
    <scope>NUCLEOTIDE SEQUENCE [LARGE SCALE GENOMIC DNA]</scope>
</reference>
<dbReference type="Proteomes" id="UP000594638">
    <property type="component" value="Unassembled WGS sequence"/>
</dbReference>
<evidence type="ECO:0000256" key="4">
    <source>
        <dbReference type="ARBA" id="ARBA00023242"/>
    </source>
</evidence>
<accession>A0A8S0Q7E8</accession>
<feature type="region of interest" description="Disordered" evidence="5">
    <location>
        <begin position="101"/>
        <end position="184"/>
    </location>
</feature>
<dbReference type="Gramene" id="OE9A005621T3">
    <property type="protein sequence ID" value="OE9A005621C3"/>
    <property type="gene ID" value="OE9A005621"/>
</dbReference>
<dbReference type="OrthoDB" id="1920814at2759"/>
<dbReference type="InterPro" id="IPR019403">
    <property type="entry name" value="Mediator_Med19_met"/>
</dbReference>
<dbReference type="GO" id="GO:0003712">
    <property type="term" value="F:transcription coregulator activity"/>
    <property type="evidence" value="ECO:0007669"/>
    <property type="project" value="InterPro"/>
</dbReference>
<evidence type="ECO:0000256" key="1">
    <source>
        <dbReference type="ARBA" id="ARBA00004123"/>
    </source>
</evidence>
<protein>
    <recommendedName>
        <fullName evidence="8">Mediator of RNA polymerase II transcription subunit 19a</fullName>
    </recommendedName>
</protein>
<keyword evidence="7" id="KW-1185">Reference proteome</keyword>
<dbReference type="EMBL" id="CACTIH010001807">
    <property type="protein sequence ID" value="CAA2963137.1"/>
    <property type="molecule type" value="Genomic_DNA"/>
</dbReference>
<dbReference type="AlphaFoldDB" id="A0A8S0Q7E8"/>
<feature type="compositionally biased region" description="Basic and acidic residues" evidence="5">
    <location>
        <begin position="118"/>
        <end position="129"/>
    </location>
</feature>
<dbReference type="Gramene" id="OE9A005621T6">
    <property type="protein sequence ID" value="OE9A005621C6"/>
    <property type="gene ID" value="OE9A005621"/>
</dbReference>
<name>A0A8S0Q7E8_OLEEU</name>
<organism evidence="6 7">
    <name type="scientific">Olea europaea subsp. europaea</name>
    <dbReference type="NCBI Taxonomy" id="158383"/>
    <lineage>
        <taxon>Eukaryota</taxon>
        <taxon>Viridiplantae</taxon>
        <taxon>Streptophyta</taxon>
        <taxon>Embryophyta</taxon>
        <taxon>Tracheophyta</taxon>
        <taxon>Spermatophyta</taxon>
        <taxon>Magnoliopsida</taxon>
        <taxon>eudicotyledons</taxon>
        <taxon>Gunneridae</taxon>
        <taxon>Pentapetalae</taxon>
        <taxon>asterids</taxon>
        <taxon>lamiids</taxon>
        <taxon>Lamiales</taxon>
        <taxon>Oleaceae</taxon>
        <taxon>Oleeae</taxon>
        <taxon>Olea</taxon>
    </lineage>
</organism>
<dbReference type="PANTHER" id="PTHR22536">
    <property type="entry name" value="LUNG CANCER METASTASIS-RELATED LCMR1 PROTEIN"/>
    <property type="match status" value="1"/>
</dbReference>
<feature type="compositionally biased region" description="Basic residues" evidence="5">
    <location>
        <begin position="130"/>
        <end position="139"/>
    </location>
</feature>
<proteinExistence type="predicted"/>
<dbReference type="GO" id="GO:0016592">
    <property type="term" value="C:mediator complex"/>
    <property type="evidence" value="ECO:0007669"/>
    <property type="project" value="InterPro"/>
</dbReference>
<keyword evidence="2" id="KW-0805">Transcription regulation</keyword>
<evidence type="ECO:0000313" key="7">
    <source>
        <dbReference type="Proteomes" id="UP000594638"/>
    </source>
</evidence>
<sequence length="184" mass="21051">MDPDSKKFGKGPRELTGALDLISIYKLLPHHAFFCKRSRPGSISDTHYLYNVVGDTDIRKGEGMQLNQLVQDTFSRDSMSSIKTFDLSLLGEAFQLSDAASLDLPPSEKGTPTVSGKSEGDTYDKDKDERKKHKHCHKDRSKEKDKEKRKYKNGRRHDSGEDKSKKHRDKKRKHDENGVINYIQ</sequence>
<keyword evidence="3" id="KW-0804">Transcription</keyword>
<dbReference type="PANTHER" id="PTHR22536:SF1">
    <property type="entry name" value="MEDIATOR OF RNA POLYMERASE II TRANSCRIPTION SUBUNIT 19"/>
    <property type="match status" value="1"/>
</dbReference>
<dbReference type="Gramene" id="OE9A005621T2">
    <property type="protein sequence ID" value="OE9A005621C2"/>
    <property type="gene ID" value="OE9A005621"/>
</dbReference>
<evidence type="ECO:0000256" key="5">
    <source>
        <dbReference type="SAM" id="MobiDB-lite"/>
    </source>
</evidence>
<gene>
    <name evidence="6" type="ORF">OLEA9_A005621</name>
</gene>
<evidence type="ECO:0000313" key="6">
    <source>
        <dbReference type="EMBL" id="CAA2963137.1"/>
    </source>
</evidence>
<comment type="subcellular location">
    <subcellularLocation>
        <location evidence="1">Nucleus</location>
    </subcellularLocation>
</comment>
<dbReference type="GO" id="GO:0045944">
    <property type="term" value="P:positive regulation of transcription by RNA polymerase II"/>
    <property type="evidence" value="ECO:0007669"/>
    <property type="project" value="TreeGrafter"/>
</dbReference>